<evidence type="ECO:0000313" key="3">
    <source>
        <dbReference type="Proteomes" id="UP000199600"/>
    </source>
</evidence>
<dbReference type="Pfam" id="PF13551">
    <property type="entry name" value="HTH_29"/>
    <property type="match status" value="1"/>
</dbReference>
<protein>
    <submittedName>
        <fullName evidence="2">Uncharacterized protein</fullName>
    </submittedName>
</protein>
<name>A0A1A8Y1S3_9RHOO</name>
<dbReference type="Proteomes" id="UP000199600">
    <property type="component" value="Unassembled WGS sequence"/>
</dbReference>
<gene>
    <name evidence="2" type="ORF">PROAA_890001</name>
</gene>
<sequence>MRFEEAYGGWQHGRLTQLEAASLLGVSDRTFRRYLGRYEEGGLEGLIDHRIGRIRERAAIAGSRVGCRKPNWSPRRRHGEPTVNVESVRRGPD</sequence>
<dbReference type="InterPro" id="IPR010921">
    <property type="entry name" value="Trp_repressor/repl_initiator"/>
</dbReference>
<reference evidence="2 3" key="1">
    <citation type="submission" date="2016-06" db="EMBL/GenBank/DDBJ databases">
        <authorList>
            <person name="Kjaerup R.B."/>
            <person name="Dalgaard T.S."/>
            <person name="Juul-Madsen H.R."/>
        </authorList>
    </citation>
    <scope>NUCLEOTIDE SEQUENCE [LARGE SCALE GENOMIC DNA]</scope>
    <source>
        <strain evidence="2">2</strain>
    </source>
</reference>
<keyword evidence="3" id="KW-1185">Reference proteome</keyword>
<dbReference type="AlphaFoldDB" id="A0A1A8Y1S3"/>
<proteinExistence type="predicted"/>
<dbReference type="GO" id="GO:0043565">
    <property type="term" value="F:sequence-specific DNA binding"/>
    <property type="evidence" value="ECO:0007669"/>
    <property type="project" value="InterPro"/>
</dbReference>
<dbReference type="RefSeq" id="WP_425394034.1">
    <property type="nucleotide sequence ID" value="NZ_FLQY01000394.1"/>
</dbReference>
<accession>A0A1A8Y1S3</accession>
<dbReference type="EMBL" id="FLQY01000394">
    <property type="protein sequence ID" value="SBT11099.1"/>
    <property type="molecule type" value="Genomic_DNA"/>
</dbReference>
<dbReference type="SUPFAM" id="SSF48295">
    <property type="entry name" value="TrpR-like"/>
    <property type="match status" value="1"/>
</dbReference>
<evidence type="ECO:0000256" key="1">
    <source>
        <dbReference type="SAM" id="MobiDB-lite"/>
    </source>
</evidence>
<organism evidence="2 3">
    <name type="scientific">Candidatus Propionivibrio aalborgensis</name>
    <dbReference type="NCBI Taxonomy" id="1860101"/>
    <lineage>
        <taxon>Bacteria</taxon>
        <taxon>Pseudomonadati</taxon>
        <taxon>Pseudomonadota</taxon>
        <taxon>Betaproteobacteria</taxon>
        <taxon>Rhodocyclales</taxon>
        <taxon>Rhodocyclaceae</taxon>
        <taxon>Propionivibrio</taxon>
    </lineage>
</organism>
<evidence type="ECO:0000313" key="2">
    <source>
        <dbReference type="EMBL" id="SBT11099.1"/>
    </source>
</evidence>
<feature type="region of interest" description="Disordered" evidence="1">
    <location>
        <begin position="69"/>
        <end position="93"/>
    </location>
</feature>